<evidence type="ECO:0008006" key="3">
    <source>
        <dbReference type="Google" id="ProtNLM"/>
    </source>
</evidence>
<gene>
    <name evidence="1" type="ORF">QCD61_03600</name>
</gene>
<sequence length="107" mass="11946">MTSVPELNESLVAHNCLHLISIQLNEDGMAYDLSLSLSASEKAGADVVNIRFIDISQFMSRDFGGGLTQLMHMSVNKLDSGFDRMRYKLSELEDQKLSFCFSSFSVD</sequence>
<dbReference type="RefSeq" id="WP_280944668.1">
    <property type="nucleotide sequence ID" value="NZ_CP123771.1"/>
</dbReference>
<reference evidence="1 2" key="1">
    <citation type="journal article" date="2012" name="Appl. Soil Ecol.">
        <title>Isolation and characterization of new plant growth-promoting bacterial endophytes.</title>
        <authorList>
            <person name="Rashid S."/>
            <person name="Charles T.C."/>
            <person name="Glick B.R."/>
        </authorList>
    </citation>
    <scope>NUCLEOTIDE SEQUENCE [LARGE SCALE GENOMIC DNA]</scope>
    <source>
        <strain evidence="1 2">YsS1</strain>
    </source>
</reference>
<evidence type="ECO:0000313" key="1">
    <source>
        <dbReference type="EMBL" id="WGO94177.1"/>
    </source>
</evidence>
<dbReference type="EMBL" id="CP123771">
    <property type="protein sequence ID" value="WGO94177.1"/>
    <property type="molecule type" value="Genomic_DNA"/>
</dbReference>
<keyword evidence="2" id="KW-1185">Reference proteome</keyword>
<accession>A0ABY8PG44</accession>
<name>A0ABY8PG44_9PSED</name>
<evidence type="ECO:0000313" key="2">
    <source>
        <dbReference type="Proteomes" id="UP001227386"/>
    </source>
</evidence>
<organism evidence="1 2">
    <name type="scientific">Pseudomonas viciae</name>
    <dbReference type="NCBI Taxonomy" id="2505979"/>
    <lineage>
        <taxon>Bacteria</taxon>
        <taxon>Pseudomonadati</taxon>
        <taxon>Pseudomonadota</taxon>
        <taxon>Gammaproteobacteria</taxon>
        <taxon>Pseudomonadales</taxon>
        <taxon>Pseudomonadaceae</taxon>
        <taxon>Pseudomonas</taxon>
    </lineage>
</organism>
<protein>
    <recommendedName>
        <fullName evidence="3">STAS domain-containing protein</fullName>
    </recommendedName>
</protein>
<proteinExistence type="predicted"/>
<dbReference type="Proteomes" id="UP001227386">
    <property type="component" value="Chromosome"/>
</dbReference>